<dbReference type="Gene3D" id="3.40.50.2000">
    <property type="entry name" value="Glycogen Phosphorylase B"/>
    <property type="match status" value="2"/>
</dbReference>
<comment type="caution">
    <text evidence="3">The sequence shown here is derived from an EMBL/GenBank/DDBJ whole genome shotgun (WGS) entry which is preliminary data.</text>
</comment>
<gene>
    <name evidence="3" type="ORF">FSO04_09635</name>
</gene>
<dbReference type="Proteomes" id="UP000463700">
    <property type="component" value="Unassembled WGS sequence"/>
</dbReference>
<dbReference type="RefSeq" id="WP_154559469.1">
    <property type="nucleotide sequence ID" value="NZ_JAQQFJ010000025.1"/>
</dbReference>
<feature type="domain" description="Glycosyl transferase family 1" evidence="1">
    <location>
        <begin position="212"/>
        <end position="325"/>
    </location>
</feature>
<evidence type="ECO:0000313" key="4">
    <source>
        <dbReference type="Proteomes" id="UP000463700"/>
    </source>
</evidence>
<dbReference type="InterPro" id="IPR028098">
    <property type="entry name" value="Glyco_trans_4-like_N"/>
</dbReference>
<sequence length="390" mass="43979">MQQYRVLVINDFEQKGGAEVVYRQSADLLRAMSGVEVECFDVSRFQGSLSLLSRSWNLAAARALKQTLGTFRPDRILVHNYHNALSASVLGVIARYKRELGYAAYMTCHDFHLIYYNPTLHYMVNGNIEHLTLDALQTGHVLMLRVSAKGAIHDIFSKAYWHTVRAVYKPERIFDRIICPSDFMQEALHRRGIDNTVVLYNPSVVGVTNKPVSVRDRERFSLAFVGRVVREKGLAEFIALASSIDFARIERIGVFGDGADREEIERRYAPLVESGKLVFFGSLPQDRLFSELRRFADAIVLPSMGMEVAPLVIVEAAMLGLPTLIREGAHRLDFGNAVGSKITYRDDPESLRAALDGLAAHLATPERRYDVSPFLPQCYAERLAHIMRMT</sequence>
<proteinExistence type="predicted"/>
<evidence type="ECO:0000313" key="3">
    <source>
        <dbReference type="EMBL" id="KAE8760140.1"/>
    </source>
</evidence>
<organism evidence="3 4">
    <name type="scientific">Paraburkholderia madseniana</name>
    <dbReference type="NCBI Taxonomy" id="2599607"/>
    <lineage>
        <taxon>Bacteria</taxon>
        <taxon>Pseudomonadati</taxon>
        <taxon>Pseudomonadota</taxon>
        <taxon>Betaproteobacteria</taxon>
        <taxon>Burkholderiales</taxon>
        <taxon>Burkholderiaceae</taxon>
        <taxon>Paraburkholderia</taxon>
    </lineage>
</organism>
<keyword evidence="3" id="KW-0808">Transferase</keyword>
<evidence type="ECO:0000259" key="1">
    <source>
        <dbReference type="Pfam" id="PF00534"/>
    </source>
</evidence>
<dbReference type="EMBL" id="VOSW01000014">
    <property type="protein sequence ID" value="KAE8760140.1"/>
    <property type="molecule type" value="Genomic_DNA"/>
</dbReference>
<dbReference type="OrthoDB" id="9062832at2"/>
<dbReference type="InterPro" id="IPR050194">
    <property type="entry name" value="Glycosyltransferase_grp1"/>
</dbReference>
<accession>A0A6N6WL61</accession>
<evidence type="ECO:0000259" key="2">
    <source>
        <dbReference type="Pfam" id="PF13439"/>
    </source>
</evidence>
<dbReference type="InterPro" id="IPR001296">
    <property type="entry name" value="Glyco_trans_1"/>
</dbReference>
<dbReference type="CDD" id="cd03801">
    <property type="entry name" value="GT4_PimA-like"/>
    <property type="match status" value="1"/>
</dbReference>
<dbReference type="PANTHER" id="PTHR45947">
    <property type="entry name" value="SULFOQUINOVOSYL TRANSFERASE SQD2"/>
    <property type="match status" value="1"/>
</dbReference>
<feature type="domain" description="Glycosyltransferase subfamily 4-like N-terminal" evidence="2">
    <location>
        <begin position="17"/>
        <end position="201"/>
    </location>
</feature>
<dbReference type="Pfam" id="PF13439">
    <property type="entry name" value="Glyco_transf_4"/>
    <property type="match status" value="1"/>
</dbReference>
<dbReference type="SUPFAM" id="SSF53756">
    <property type="entry name" value="UDP-Glycosyltransferase/glycogen phosphorylase"/>
    <property type="match status" value="1"/>
</dbReference>
<dbReference type="AlphaFoldDB" id="A0A6N6WL61"/>
<dbReference type="Pfam" id="PF00534">
    <property type="entry name" value="Glycos_transf_1"/>
    <property type="match status" value="1"/>
</dbReference>
<dbReference type="PANTHER" id="PTHR45947:SF3">
    <property type="entry name" value="SULFOQUINOVOSYL TRANSFERASE SQD2"/>
    <property type="match status" value="1"/>
</dbReference>
<protein>
    <submittedName>
        <fullName evidence="3">Glycosyltransferase</fullName>
    </submittedName>
</protein>
<reference evidence="3 4" key="1">
    <citation type="journal article" date="2020" name="Int. J. Syst. Evol. Microbiol.">
        <title>Paraburkholderia madseniana sp. nov., a phenolic acid-degrading bacterium isolated from acidic forest soil.</title>
        <authorList>
            <person name="Wilhelm R.C."/>
            <person name="Murphy S.J.L."/>
            <person name="Feriancek N.M."/>
            <person name="Karasz D.C."/>
            <person name="DeRito C.M."/>
            <person name="Newman J.D."/>
            <person name="Buckley D.H."/>
        </authorList>
    </citation>
    <scope>NUCLEOTIDE SEQUENCE [LARGE SCALE GENOMIC DNA]</scope>
    <source>
        <strain evidence="3 4">RP11</strain>
    </source>
</reference>
<dbReference type="GO" id="GO:0016757">
    <property type="term" value="F:glycosyltransferase activity"/>
    <property type="evidence" value="ECO:0007669"/>
    <property type="project" value="InterPro"/>
</dbReference>
<name>A0A6N6WL61_9BURK</name>